<proteinExistence type="predicted"/>
<reference evidence="3 4" key="1">
    <citation type="submission" date="2019-07" db="EMBL/GenBank/DDBJ databases">
        <title>Genomics analysis of Aphanomyces spp. identifies a new class of oomycete effector associated with host adaptation.</title>
        <authorList>
            <person name="Gaulin E."/>
        </authorList>
    </citation>
    <scope>NUCLEOTIDE SEQUENCE [LARGE SCALE GENOMIC DNA]</scope>
    <source>
        <strain evidence="3 4">ATCC 201684</strain>
    </source>
</reference>
<keyword evidence="2" id="KW-1133">Transmembrane helix</keyword>
<dbReference type="AlphaFoldDB" id="A0A6G0X5X6"/>
<evidence type="ECO:0000313" key="3">
    <source>
        <dbReference type="EMBL" id="KAF0735273.1"/>
    </source>
</evidence>
<keyword evidence="4" id="KW-1185">Reference proteome</keyword>
<gene>
    <name evidence="3" type="ORF">Ae201684_008188</name>
</gene>
<dbReference type="Proteomes" id="UP000481153">
    <property type="component" value="Unassembled WGS sequence"/>
</dbReference>
<organism evidence="3 4">
    <name type="scientific">Aphanomyces euteiches</name>
    <dbReference type="NCBI Taxonomy" id="100861"/>
    <lineage>
        <taxon>Eukaryota</taxon>
        <taxon>Sar</taxon>
        <taxon>Stramenopiles</taxon>
        <taxon>Oomycota</taxon>
        <taxon>Saprolegniomycetes</taxon>
        <taxon>Saprolegniales</taxon>
        <taxon>Verrucalvaceae</taxon>
        <taxon>Aphanomyces</taxon>
    </lineage>
</organism>
<protein>
    <submittedName>
        <fullName evidence="3">Uncharacterized protein</fullName>
    </submittedName>
</protein>
<sequence length="189" mass="21365">MSSTWWHIPALVATIAVLSYALVQLTIEPESVQKKRHAMHLLTEVQAISDSVMAKLTALEHDVQRNGKESEENDVPLNSYYHFDSTGKKLKTKWDTYDVEAELNKLDQDDESNSSSSSATKSSTVKQSPKFTKSQLLSRAVEIEHEFEAILSYLDTIRGDDEVRVVRKQLVGAINDTYLPRLDAIKEQL</sequence>
<accession>A0A6G0X5X6</accession>
<feature type="transmembrane region" description="Helical" evidence="2">
    <location>
        <begin position="6"/>
        <end position="27"/>
    </location>
</feature>
<keyword evidence="2" id="KW-0812">Transmembrane</keyword>
<dbReference type="EMBL" id="VJMJ01000100">
    <property type="protein sequence ID" value="KAF0735273.1"/>
    <property type="molecule type" value="Genomic_DNA"/>
</dbReference>
<evidence type="ECO:0000313" key="4">
    <source>
        <dbReference type="Proteomes" id="UP000481153"/>
    </source>
</evidence>
<feature type="compositionally biased region" description="Low complexity" evidence="1">
    <location>
        <begin position="113"/>
        <end position="128"/>
    </location>
</feature>
<comment type="caution">
    <text evidence="3">The sequence shown here is derived from an EMBL/GenBank/DDBJ whole genome shotgun (WGS) entry which is preliminary data.</text>
</comment>
<name>A0A6G0X5X6_9STRA</name>
<feature type="region of interest" description="Disordered" evidence="1">
    <location>
        <begin position="105"/>
        <end position="128"/>
    </location>
</feature>
<evidence type="ECO:0000256" key="1">
    <source>
        <dbReference type="SAM" id="MobiDB-lite"/>
    </source>
</evidence>
<evidence type="ECO:0000256" key="2">
    <source>
        <dbReference type="SAM" id="Phobius"/>
    </source>
</evidence>
<keyword evidence="2" id="KW-0472">Membrane</keyword>
<dbReference type="VEuPathDB" id="FungiDB:AeMF1_015513"/>